<dbReference type="RefSeq" id="XP_007541642.1">
    <property type="nucleotide sequence ID" value="XM_007541580.2"/>
</dbReference>
<sequence>MLRRESDTHSLFTSGETSENDCEMGASCEEVDIVCLCEAGPCTLYSEAHAPTLGTLLCEHCGKNRVMLTRYSEGYGTEEECLLSDPQGESDADADIEDTDCRIQEHSSLQRISSRRRKRPRVARQDTTESEDDGGRSHKSHRWNLRLSPDRAHSRTILEESVSQVRPLIITGPNVEKQKSPSDGSRGSKLTSLWPSSLPLPVKLLLLLPVSLSLVIVIISFLLPWAAT</sequence>
<organism evidence="3 4">
    <name type="scientific">Poecilia formosa</name>
    <name type="common">Amazon molly</name>
    <name type="synonym">Limia formosa</name>
    <dbReference type="NCBI Taxonomy" id="48698"/>
    <lineage>
        <taxon>Eukaryota</taxon>
        <taxon>Metazoa</taxon>
        <taxon>Chordata</taxon>
        <taxon>Craniata</taxon>
        <taxon>Vertebrata</taxon>
        <taxon>Euteleostomi</taxon>
        <taxon>Actinopterygii</taxon>
        <taxon>Neopterygii</taxon>
        <taxon>Teleostei</taxon>
        <taxon>Neoteleostei</taxon>
        <taxon>Acanthomorphata</taxon>
        <taxon>Ovalentaria</taxon>
        <taxon>Atherinomorphae</taxon>
        <taxon>Cyprinodontiformes</taxon>
        <taxon>Poeciliidae</taxon>
        <taxon>Poeciliinae</taxon>
        <taxon>Poecilia</taxon>
    </lineage>
</organism>
<dbReference type="GeneTree" id="ENSGT00650000094959"/>
<proteinExistence type="predicted"/>
<dbReference type="GeneID" id="103130243"/>
<dbReference type="KEGG" id="pfor:103130243"/>
<dbReference type="OrthoDB" id="8925395at2759"/>
<dbReference type="OMA" id="TLLCEHC"/>
<dbReference type="EMBL" id="AYCK01022291">
    <property type="status" value="NOT_ANNOTATED_CDS"/>
    <property type="molecule type" value="Genomic_DNA"/>
</dbReference>
<feature type="region of interest" description="Disordered" evidence="1">
    <location>
        <begin position="170"/>
        <end position="190"/>
    </location>
</feature>
<dbReference type="Proteomes" id="UP000028760">
    <property type="component" value="Unassembled WGS sequence"/>
</dbReference>
<feature type="region of interest" description="Disordered" evidence="1">
    <location>
        <begin position="106"/>
        <end position="145"/>
    </location>
</feature>
<keyword evidence="2" id="KW-0472">Membrane</keyword>
<protein>
    <submittedName>
        <fullName evidence="3">Uncharacterized LOC103130243</fullName>
    </submittedName>
</protein>
<dbReference type="AlphaFoldDB" id="A0A087X719"/>
<feature type="transmembrane region" description="Helical" evidence="2">
    <location>
        <begin position="204"/>
        <end position="227"/>
    </location>
</feature>
<dbReference type="eggNOG" id="ENOG502S2S0">
    <property type="taxonomic scope" value="Eukaryota"/>
</dbReference>
<keyword evidence="4" id="KW-1185">Reference proteome</keyword>
<dbReference type="Ensembl" id="ENSPFOT00000001575.2">
    <property type="protein sequence ID" value="ENSPFOP00000001572.2"/>
    <property type="gene ID" value="ENSPFOG00000001677.2"/>
</dbReference>
<accession>A0A087X719</accession>
<reference evidence="3" key="2">
    <citation type="submission" date="2025-08" db="UniProtKB">
        <authorList>
            <consortium name="Ensembl"/>
        </authorList>
    </citation>
    <scope>IDENTIFICATION</scope>
</reference>
<feature type="compositionally biased region" description="Basic residues" evidence="1">
    <location>
        <begin position="113"/>
        <end position="122"/>
    </location>
</feature>
<reference evidence="3" key="3">
    <citation type="submission" date="2025-09" db="UniProtKB">
        <authorList>
            <consortium name="Ensembl"/>
        </authorList>
    </citation>
    <scope>IDENTIFICATION</scope>
</reference>
<evidence type="ECO:0000313" key="3">
    <source>
        <dbReference type="Ensembl" id="ENSPFOP00000001572.2"/>
    </source>
</evidence>
<keyword evidence="2" id="KW-0812">Transmembrane</keyword>
<keyword evidence="2" id="KW-1133">Transmembrane helix</keyword>
<evidence type="ECO:0000256" key="2">
    <source>
        <dbReference type="SAM" id="Phobius"/>
    </source>
</evidence>
<name>A0A087X719_POEFO</name>
<evidence type="ECO:0000256" key="1">
    <source>
        <dbReference type="SAM" id="MobiDB-lite"/>
    </source>
</evidence>
<evidence type="ECO:0000313" key="4">
    <source>
        <dbReference type="Proteomes" id="UP000028760"/>
    </source>
</evidence>
<reference evidence="4" key="1">
    <citation type="submission" date="2013-10" db="EMBL/GenBank/DDBJ databases">
        <authorList>
            <person name="Schartl M."/>
            <person name="Warren W."/>
        </authorList>
    </citation>
    <scope>NUCLEOTIDE SEQUENCE [LARGE SCALE GENOMIC DNA]</scope>
    <source>
        <strain evidence="4">female</strain>
    </source>
</reference>